<name>A0A6P1ZB10_9BACT</name>
<protein>
    <submittedName>
        <fullName evidence="1">Uncharacterized protein</fullName>
    </submittedName>
</protein>
<organism evidence="1 2">
    <name type="scientific">Oceanidesulfovibrio marinus</name>
    <dbReference type="NCBI Taxonomy" id="370038"/>
    <lineage>
        <taxon>Bacteria</taxon>
        <taxon>Pseudomonadati</taxon>
        <taxon>Thermodesulfobacteriota</taxon>
        <taxon>Desulfovibrionia</taxon>
        <taxon>Desulfovibrionales</taxon>
        <taxon>Desulfovibrionaceae</taxon>
        <taxon>Oceanidesulfovibrio</taxon>
    </lineage>
</organism>
<evidence type="ECO:0000313" key="2">
    <source>
        <dbReference type="Proteomes" id="UP000434052"/>
    </source>
</evidence>
<dbReference type="EMBL" id="QMIF01000319">
    <property type="protein sequence ID" value="TVM24631.1"/>
    <property type="molecule type" value="Genomic_DNA"/>
</dbReference>
<proteinExistence type="predicted"/>
<gene>
    <name evidence="1" type="ORF">DQK91_23340</name>
</gene>
<sequence>MQREFVRRGVGAETLDTDSEVALMQRAVATLNGSLNVRDVALALRGECMATYFPAKHGMVLFREEENEP</sequence>
<evidence type="ECO:0000313" key="1">
    <source>
        <dbReference type="EMBL" id="TVM24631.1"/>
    </source>
</evidence>
<comment type="caution">
    <text evidence="1">The sequence shown here is derived from an EMBL/GenBank/DDBJ whole genome shotgun (WGS) entry which is preliminary data.</text>
</comment>
<dbReference type="RefSeq" id="WP_144307640.1">
    <property type="nucleotide sequence ID" value="NZ_QMIF01000319.1"/>
</dbReference>
<dbReference type="AlphaFoldDB" id="A0A6P1ZB10"/>
<dbReference type="Proteomes" id="UP000434052">
    <property type="component" value="Unassembled WGS sequence"/>
</dbReference>
<reference evidence="1 2" key="1">
    <citation type="submission" date="2018-06" db="EMBL/GenBank/DDBJ databases">
        <title>Complete genome of Desulfovibrio marinus P48SEP.</title>
        <authorList>
            <person name="Crispim J.S."/>
            <person name="Vidigal P.M.P."/>
            <person name="Silva L.C.F."/>
            <person name="Araujo L.C."/>
            <person name="Laguardia C.N."/>
            <person name="Dias R.S."/>
            <person name="Sousa M.P."/>
            <person name="Paula S.O."/>
            <person name="Silva C."/>
        </authorList>
    </citation>
    <scope>NUCLEOTIDE SEQUENCE [LARGE SCALE GENOMIC DNA]</scope>
    <source>
        <strain evidence="1 2">P48SEP</strain>
    </source>
</reference>
<accession>A0A6P1ZB10</accession>